<keyword evidence="2" id="KW-0813">Transport</keyword>
<dbReference type="EMBL" id="CP046640">
    <property type="protein sequence ID" value="QTL99932.1"/>
    <property type="molecule type" value="Genomic_DNA"/>
</dbReference>
<dbReference type="InterPro" id="IPR017871">
    <property type="entry name" value="ABC_transporter-like_CS"/>
</dbReference>
<dbReference type="PROSITE" id="PS50893">
    <property type="entry name" value="ABC_TRANSPORTER_2"/>
    <property type="match status" value="2"/>
</dbReference>
<evidence type="ECO:0000259" key="9">
    <source>
        <dbReference type="PROSITE" id="PS50893"/>
    </source>
</evidence>
<evidence type="ECO:0000256" key="4">
    <source>
        <dbReference type="ARBA" id="ARBA00022737"/>
    </source>
</evidence>
<dbReference type="Pfam" id="PF00005">
    <property type="entry name" value="ABC_tran"/>
    <property type="match status" value="2"/>
</dbReference>
<accession>A0A8A7KQ54</accession>
<dbReference type="PANTHER" id="PTHR43790">
    <property type="entry name" value="CARBOHYDRATE TRANSPORT ATP-BINDING PROTEIN MG119-RELATED"/>
    <property type="match status" value="1"/>
</dbReference>
<keyword evidence="11" id="KW-1185">Reference proteome</keyword>
<keyword evidence="7" id="KW-1278">Translocase</keyword>
<dbReference type="CDD" id="cd03216">
    <property type="entry name" value="ABC_Carb_Monos_I"/>
    <property type="match status" value="1"/>
</dbReference>
<dbReference type="GO" id="GO:0016887">
    <property type="term" value="F:ATP hydrolysis activity"/>
    <property type="evidence" value="ECO:0007669"/>
    <property type="project" value="InterPro"/>
</dbReference>
<keyword evidence="4" id="KW-0677">Repeat</keyword>
<gene>
    <name evidence="10" type="ORF">GM661_06390</name>
</gene>
<dbReference type="AlphaFoldDB" id="A0A8A7KQ54"/>
<comment type="subcellular location">
    <subcellularLocation>
        <location evidence="1">Cell membrane</location>
        <topology evidence="1">Peripheral membrane protein</topology>
    </subcellularLocation>
</comment>
<proteinExistence type="predicted"/>
<feature type="domain" description="ABC transporter" evidence="9">
    <location>
        <begin position="6"/>
        <end position="243"/>
    </location>
</feature>
<sequence length="497" mass="55904">MNNVVMEIKNISKSFPGVKALNNVSMTLKKGEIHALIGENGAGKSTLMNIIFGMFSPEDGKIYLSNKEVKIDNPLTAQTLGIGIVPQELNLVPFLSTTENILLGMEPCKIEKYILDWKKMRGRAEGILDKIGEKIELNIPVKDLSVAQQQIVQIARALAFDAKILILDEPTASLTIKETEMLFNIIDNFTSNGGSIFYISHRLEEILEIADRITVLRDGNKVKELNPHNTTKDEMVKYMVGRDVKTMKTEKCFDYENKERVLEVDNLSRKNEFNNISFKLYKGEILGIAGLVGAGRTELVSCIFGVTKPQDGEVRINGKRVDHNHTWEGIKNGIGYVPEERRELALFPILNIAENMTMPVINNFTNKGIINKVKEISVVEDYINKMRIKTPSYKQLIRNLSGGNQQKVILSRWMMAESKILILDEPTRGIDVNAKGEIYQLLHRLTEEGISIIFISSEIQEVIDVADRVLIMHEGLVKGEVESNKTSQEEIMSIALS</sequence>
<evidence type="ECO:0000256" key="6">
    <source>
        <dbReference type="ARBA" id="ARBA00022840"/>
    </source>
</evidence>
<evidence type="ECO:0000313" key="10">
    <source>
        <dbReference type="EMBL" id="QTL99932.1"/>
    </source>
</evidence>
<keyword evidence="5" id="KW-0547">Nucleotide-binding</keyword>
<dbReference type="GO" id="GO:0005524">
    <property type="term" value="F:ATP binding"/>
    <property type="evidence" value="ECO:0007669"/>
    <property type="project" value="UniProtKB-KW"/>
</dbReference>
<organism evidence="10 11">
    <name type="scientific">Iocasia fonsfrigidae</name>
    <dbReference type="NCBI Taxonomy" id="2682810"/>
    <lineage>
        <taxon>Bacteria</taxon>
        <taxon>Bacillati</taxon>
        <taxon>Bacillota</taxon>
        <taxon>Clostridia</taxon>
        <taxon>Halanaerobiales</taxon>
        <taxon>Halanaerobiaceae</taxon>
        <taxon>Iocasia</taxon>
    </lineage>
</organism>
<dbReference type="InterPro" id="IPR003439">
    <property type="entry name" value="ABC_transporter-like_ATP-bd"/>
</dbReference>
<evidence type="ECO:0000256" key="3">
    <source>
        <dbReference type="ARBA" id="ARBA00022475"/>
    </source>
</evidence>
<dbReference type="InterPro" id="IPR003593">
    <property type="entry name" value="AAA+_ATPase"/>
</dbReference>
<reference evidence="10" key="1">
    <citation type="submission" date="2019-12" db="EMBL/GenBank/DDBJ databases">
        <authorList>
            <person name="zhang j."/>
            <person name="sun C.M."/>
        </authorList>
    </citation>
    <scope>NUCLEOTIDE SEQUENCE</scope>
    <source>
        <strain evidence="10">NS-1</strain>
    </source>
</reference>
<dbReference type="CDD" id="cd03215">
    <property type="entry name" value="ABC_Carb_Monos_II"/>
    <property type="match status" value="1"/>
</dbReference>
<feature type="domain" description="ABC transporter" evidence="9">
    <location>
        <begin position="253"/>
        <end position="494"/>
    </location>
</feature>
<dbReference type="Proteomes" id="UP000665020">
    <property type="component" value="Chromosome"/>
</dbReference>
<evidence type="ECO:0000256" key="8">
    <source>
        <dbReference type="ARBA" id="ARBA00023136"/>
    </source>
</evidence>
<dbReference type="InterPro" id="IPR027417">
    <property type="entry name" value="P-loop_NTPase"/>
</dbReference>
<dbReference type="GO" id="GO:0005886">
    <property type="term" value="C:plasma membrane"/>
    <property type="evidence" value="ECO:0007669"/>
    <property type="project" value="UniProtKB-SubCell"/>
</dbReference>
<dbReference type="FunFam" id="3.40.50.300:FF:000127">
    <property type="entry name" value="Ribose import ATP-binding protein RbsA"/>
    <property type="match status" value="1"/>
</dbReference>
<evidence type="ECO:0000256" key="5">
    <source>
        <dbReference type="ARBA" id="ARBA00022741"/>
    </source>
</evidence>
<keyword evidence="3" id="KW-1003">Cell membrane</keyword>
<dbReference type="SUPFAM" id="SSF52540">
    <property type="entry name" value="P-loop containing nucleoside triphosphate hydrolases"/>
    <property type="match status" value="2"/>
</dbReference>
<keyword evidence="8" id="KW-0472">Membrane</keyword>
<evidence type="ECO:0000256" key="7">
    <source>
        <dbReference type="ARBA" id="ARBA00022967"/>
    </source>
</evidence>
<name>A0A8A7KQ54_9FIRM</name>
<keyword evidence="6 10" id="KW-0067">ATP-binding</keyword>
<evidence type="ECO:0000256" key="2">
    <source>
        <dbReference type="ARBA" id="ARBA00022448"/>
    </source>
</evidence>
<dbReference type="Gene3D" id="3.40.50.300">
    <property type="entry name" value="P-loop containing nucleotide triphosphate hydrolases"/>
    <property type="match status" value="2"/>
</dbReference>
<dbReference type="SMART" id="SM00382">
    <property type="entry name" value="AAA"/>
    <property type="match status" value="2"/>
</dbReference>
<dbReference type="KEGG" id="ifn:GM661_06390"/>
<dbReference type="PANTHER" id="PTHR43790:SF9">
    <property type="entry name" value="GALACTOFURANOSE TRANSPORTER ATP-BINDING PROTEIN YTFR"/>
    <property type="match status" value="1"/>
</dbReference>
<evidence type="ECO:0000313" key="11">
    <source>
        <dbReference type="Proteomes" id="UP000665020"/>
    </source>
</evidence>
<protein>
    <submittedName>
        <fullName evidence="10">ATP-binding cassette domain-containing protein</fullName>
    </submittedName>
</protein>
<dbReference type="InterPro" id="IPR050107">
    <property type="entry name" value="ABC_carbohydrate_import_ATPase"/>
</dbReference>
<evidence type="ECO:0000256" key="1">
    <source>
        <dbReference type="ARBA" id="ARBA00004202"/>
    </source>
</evidence>
<dbReference type="PROSITE" id="PS00211">
    <property type="entry name" value="ABC_TRANSPORTER_1"/>
    <property type="match status" value="1"/>
</dbReference>